<proteinExistence type="predicted"/>
<gene>
    <name evidence="1" type="ORF">OWV82_017895</name>
</gene>
<dbReference type="Proteomes" id="UP001164539">
    <property type="component" value="Chromosome 10"/>
</dbReference>
<comment type="caution">
    <text evidence="1">The sequence shown here is derived from an EMBL/GenBank/DDBJ whole genome shotgun (WGS) entry which is preliminary data.</text>
</comment>
<sequence>MNMIAKEEEEEVVNVTEIDEPTQLRTLWVQPGVREINISRLIYTYSGTGILALLSNGVHLLWKWQRRESNISGRVCDKATAKAHPRLVQTASALFMTNDLVGAKGGGDVMPCLALTNNDSYLMSACGGKVSLFNVLTFRTMVSFMAPPPAVTCIAYHHQDNNVIAVGMEDSTLKIYNVRMDEVKNKLIGHTKRITGLAFSGALNILVSSDAESQIIVWSCNGWKKQRSIFLHISGGTPAEMSDTVVQFHHDQKRFLAVNETQLAIYDATRPESLKQWVVGESSAPISCATFSCDGQLVYSCFVDGTIRLFNGLNLELRCQINSSAYIPPNISAYLPPNVGSDAIYPITIAGTSQRTQPICSGTNVWPCSHL</sequence>
<name>A0ACC1X951_MELAZ</name>
<evidence type="ECO:0000313" key="2">
    <source>
        <dbReference type="Proteomes" id="UP001164539"/>
    </source>
</evidence>
<organism evidence="1 2">
    <name type="scientific">Melia azedarach</name>
    <name type="common">Chinaberry tree</name>
    <dbReference type="NCBI Taxonomy" id="155640"/>
    <lineage>
        <taxon>Eukaryota</taxon>
        <taxon>Viridiplantae</taxon>
        <taxon>Streptophyta</taxon>
        <taxon>Embryophyta</taxon>
        <taxon>Tracheophyta</taxon>
        <taxon>Spermatophyta</taxon>
        <taxon>Magnoliopsida</taxon>
        <taxon>eudicotyledons</taxon>
        <taxon>Gunneridae</taxon>
        <taxon>Pentapetalae</taxon>
        <taxon>rosids</taxon>
        <taxon>malvids</taxon>
        <taxon>Sapindales</taxon>
        <taxon>Meliaceae</taxon>
        <taxon>Melia</taxon>
    </lineage>
</organism>
<evidence type="ECO:0000313" key="1">
    <source>
        <dbReference type="EMBL" id="KAJ4707844.1"/>
    </source>
</evidence>
<accession>A0ACC1X951</accession>
<protein>
    <submittedName>
        <fullName evidence="1">Protein TOPLESS</fullName>
    </submittedName>
</protein>
<reference evidence="1 2" key="1">
    <citation type="journal article" date="2023" name="Science">
        <title>Complex scaffold remodeling in plant triterpene biosynthesis.</title>
        <authorList>
            <person name="De La Pena R."/>
            <person name="Hodgson H."/>
            <person name="Liu J.C."/>
            <person name="Stephenson M.J."/>
            <person name="Martin A.C."/>
            <person name="Owen C."/>
            <person name="Harkess A."/>
            <person name="Leebens-Mack J."/>
            <person name="Jimenez L.E."/>
            <person name="Osbourn A."/>
            <person name="Sattely E.S."/>
        </authorList>
    </citation>
    <scope>NUCLEOTIDE SEQUENCE [LARGE SCALE GENOMIC DNA]</scope>
    <source>
        <strain evidence="2">cv. JPN11</strain>
        <tissue evidence="1">Leaf</tissue>
    </source>
</reference>
<keyword evidence="2" id="KW-1185">Reference proteome</keyword>
<dbReference type="EMBL" id="CM051403">
    <property type="protein sequence ID" value="KAJ4707844.1"/>
    <property type="molecule type" value="Genomic_DNA"/>
</dbReference>